<dbReference type="AlphaFoldDB" id="A0A078AQK2"/>
<feature type="region of interest" description="Disordered" evidence="1">
    <location>
        <begin position="1"/>
        <end position="39"/>
    </location>
</feature>
<keyword evidence="4" id="KW-1185">Reference proteome</keyword>
<reference evidence="3 4" key="1">
    <citation type="submission" date="2014-06" db="EMBL/GenBank/DDBJ databases">
        <authorList>
            <person name="Swart Estienne"/>
        </authorList>
    </citation>
    <scope>NUCLEOTIDE SEQUENCE [LARGE SCALE GENOMIC DNA]</scope>
    <source>
        <strain evidence="3 4">130c</strain>
    </source>
</reference>
<feature type="transmembrane region" description="Helical" evidence="2">
    <location>
        <begin position="246"/>
        <end position="270"/>
    </location>
</feature>
<feature type="compositionally biased region" description="Polar residues" evidence="1">
    <location>
        <begin position="1"/>
        <end position="31"/>
    </location>
</feature>
<feature type="transmembrane region" description="Helical" evidence="2">
    <location>
        <begin position="135"/>
        <end position="159"/>
    </location>
</feature>
<evidence type="ECO:0000313" key="3">
    <source>
        <dbReference type="EMBL" id="CDW83527.1"/>
    </source>
</evidence>
<dbReference type="FunCoup" id="A0A078AQK2">
    <property type="interactions" value="42"/>
</dbReference>
<evidence type="ECO:0000313" key="4">
    <source>
        <dbReference type="Proteomes" id="UP000039865"/>
    </source>
</evidence>
<protein>
    <submittedName>
        <fullName evidence="3">Uncharacterized protein</fullName>
    </submittedName>
</protein>
<proteinExistence type="predicted"/>
<keyword evidence="2" id="KW-0472">Membrane</keyword>
<name>A0A078AQK2_STYLE</name>
<feature type="transmembrane region" description="Helical" evidence="2">
    <location>
        <begin position="76"/>
        <end position="98"/>
    </location>
</feature>
<keyword evidence="2" id="KW-1133">Transmembrane helix</keyword>
<feature type="transmembrane region" description="Helical" evidence="2">
    <location>
        <begin position="179"/>
        <end position="196"/>
    </location>
</feature>
<feature type="transmembrane region" description="Helical" evidence="2">
    <location>
        <begin position="208"/>
        <end position="226"/>
    </location>
</feature>
<organism evidence="3 4">
    <name type="scientific">Stylonychia lemnae</name>
    <name type="common">Ciliate</name>
    <dbReference type="NCBI Taxonomy" id="5949"/>
    <lineage>
        <taxon>Eukaryota</taxon>
        <taxon>Sar</taxon>
        <taxon>Alveolata</taxon>
        <taxon>Ciliophora</taxon>
        <taxon>Intramacronucleata</taxon>
        <taxon>Spirotrichea</taxon>
        <taxon>Stichotrichia</taxon>
        <taxon>Sporadotrichida</taxon>
        <taxon>Oxytrichidae</taxon>
        <taxon>Stylonychinae</taxon>
        <taxon>Stylonychia</taxon>
    </lineage>
</organism>
<feature type="transmembrane region" description="Helical" evidence="2">
    <location>
        <begin position="44"/>
        <end position="64"/>
    </location>
</feature>
<feature type="transmembrane region" description="Helical" evidence="2">
    <location>
        <begin position="301"/>
        <end position="319"/>
    </location>
</feature>
<evidence type="ECO:0000256" key="2">
    <source>
        <dbReference type="SAM" id="Phobius"/>
    </source>
</evidence>
<gene>
    <name evidence="3" type="primary">Contig7832.g8355</name>
    <name evidence="3" type="ORF">STYLEM_12575</name>
</gene>
<dbReference type="EMBL" id="CCKQ01011927">
    <property type="protein sequence ID" value="CDW83527.1"/>
    <property type="molecule type" value="Genomic_DNA"/>
</dbReference>
<sequence>MSQHITQSTNLNQQQKTDNQTLNSSQNQDQTKNNESKDPSQTSLLFKILVCVGYAFFSSLMSIVNKTLFNQFKIKSPVTLLLVQCTCNIVICSAMFIYKEFNLKAFRSLDNIQSRVPTMSEALSKYSLGFKLSSLNIMALFLSLYGSKILSIPLQYLAILNNVLDFQLSEDWDSFDTNWFGYFVVLMTNILGAAYSVYSNKVNSEKKLITFGVFFAIGYLILTGNIDDITNAFQNCNSSEMKLEFLVYLFLSGIMGIVIQLTNLMMVTLVDSLAPNFTGSLRDVALSYAGQIFFREDKMSFLMAFGLFINFIGALIYPLDQYRIRQRNLQRVGEKQKQN</sequence>
<dbReference type="Proteomes" id="UP000039865">
    <property type="component" value="Unassembled WGS sequence"/>
</dbReference>
<dbReference type="OrthoDB" id="417037at2759"/>
<accession>A0A078AQK2</accession>
<keyword evidence="2" id="KW-0812">Transmembrane</keyword>
<dbReference type="InParanoid" id="A0A078AQK2"/>
<evidence type="ECO:0000256" key="1">
    <source>
        <dbReference type="SAM" id="MobiDB-lite"/>
    </source>
</evidence>